<dbReference type="Proteomes" id="UP000789901">
    <property type="component" value="Unassembled WGS sequence"/>
</dbReference>
<feature type="non-terminal residue" evidence="1">
    <location>
        <position position="1"/>
    </location>
</feature>
<organism evidence="1 2">
    <name type="scientific">Gigaspora margarita</name>
    <dbReference type="NCBI Taxonomy" id="4874"/>
    <lineage>
        <taxon>Eukaryota</taxon>
        <taxon>Fungi</taxon>
        <taxon>Fungi incertae sedis</taxon>
        <taxon>Mucoromycota</taxon>
        <taxon>Glomeromycotina</taxon>
        <taxon>Glomeromycetes</taxon>
        <taxon>Diversisporales</taxon>
        <taxon>Gigasporaceae</taxon>
        <taxon>Gigaspora</taxon>
    </lineage>
</organism>
<evidence type="ECO:0000313" key="1">
    <source>
        <dbReference type="EMBL" id="CAG8845913.1"/>
    </source>
</evidence>
<accession>A0ABN7X282</accession>
<name>A0ABN7X282_GIGMA</name>
<evidence type="ECO:0000313" key="2">
    <source>
        <dbReference type="Proteomes" id="UP000789901"/>
    </source>
</evidence>
<feature type="non-terminal residue" evidence="1">
    <location>
        <position position="84"/>
    </location>
</feature>
<reference evidence="1 2" key="1">
    <citation type="submission" date="2021-06" db="EMBL/GenBank/DDBJ databases">
        <authorList>
            <person name="Kallberg Y."/>
            <person name="Tangrot J."/>
            <person name="Rosling A."/>
        </authorList>
    </citation>
    <scope>NUCLEOTIDE SEQUENCE [LARGE SCALE GENOMIC DNA]</scope>
    <source>
        <strain evidence="1 2">120-4 pot B 10/14</strain>
    </source>
</reference>
<gene>
    <name evidence="1" type="ORF">GMARGA_LOCUS37901</name>
</gene>
<sequence>ELHAEEKEEKEQIELFKSKPITTFQTISIFGITIVPQCLLPNLSLKSNQFMPTVDPILLIKRSLICGRGSGLDHVLESRDAENS</sequence>
<protein>
    <submittedName>
        <fullName evidence="1">8170_t:CDS:1</fullName>
    </submittedName>
</protein>
<proteinExistence type="predicted"/>
<comment type="caution">
    <text evidence="1">The sequence shown here is derived from an EMBL/GenBank/DDBJ whole genome shotgun (WGS) entry which is preliminary data.</text>
</comment>
<dbReference type="EMBL" id="CAJVQB010081399">
    <property type="protein sequence ID" value="CAG8845913.1"/>
    <property type="molecule type" value="Genomic_DNA"/>
</dbReference>
<keyword evidence="2" id="KW-1185">Reference proteome</keyword>